<keyword evidence="2" id="KW-1185">Reference proteome</keyword>
<dbReference type="InterPro" id="IPR032675">
    <property type="entry name" value="LRR_dom_sf"/>
</dbReference>
<dbReference type="Proteomes" id="UP000037505">
    <property type="component" value="Unassembled WGS sequence"/>
</dbReference>
<dbReference type="RefSeq" id="XP_015404543.1">
    <property type="nucleotide sequence ID" value="XM_015553615.1"/>
</dbReference>
<dbReference type="AlphaFoldDB" id="A0A0L1IW44"/>
<dbReference type="SUPFAM" id="SSF52047">
    <property type="entry name" value="RNI-like"/>
    <property type="match status" value="1"/>
</dbReference>
<proteinExistence type="predicted"/>
<dbReference type="OrthoDB" id="6365676at2759"/>
<dbReference type="Gene3D" id="3.80.10.10">
    <property type="entry name" value="Ribonuclease Inhibitor"/>
    <property type="match status" value="1"/>
</dbReference>
<reference evidence="1 2" key="1">
    <citation type="submission" date="2014-06" db="EMBL/GenBank/DDBJ databases">
        <title>The Genome of the Aflatoxigenic Filamentous Fungus Aspergillus nomius.</title>
        <authorList>
            <person name="Moore M.G."/>
            <person name="Shannon B.M."/>
            <person name="Brian M.M."/>
        </authorList>
    </citation>
    <scope>NUCLEOTIDE SEQUENCE [LARGE SCALE GENOMIC DNA]</scope>
    <source>
        <strain evidence="1 2">NRRL 13137</strain>
    </source>
</reference>
<evidence type="ECO:0008006" key="3">
    <source>
        <dbReference type="Google" id="ProtNLM"/>
    </source>
</evidence>
<name>A0A0L1IW44_ASPN3</name>
<comment type="caution">
    <text evidence="1">The sequence shown here is derived from an EMBL/GenBank/DDBJ whole genome shotgun (WGS) entry which is preliminary data.</text>
</comment>
<protein>
    <recommendedName>
        <fullName evidence="3">F-box domain protein</fullName>
    </recommendedName>
</protein>
<gene>
    <name evidence="1" type="ORF">ANOM_008359</name>
</gene>
<accession>A0A0L1IW44</accession>
<dbReference type="EMBL" id="JNOM01000257">
    <property type="protein sequence ID" value="KNG83620.1"/>
    <property type="molecule type" value="Genomic_DNA"/>
</dbReference>
<dbReference type="GeneID" id="26810163"/>
<sequence>MPQIPAEVILQIIECLVPSAHPVVFPPAHPVTQTLISLTLVSSLTHRTAKRLLLKHCIYLDSDKRLDHVLPQLRTDDAIQQADPMGLFLAPFPDNSLEEPQVVKQVDQLSSHVCGNLRRLVIDIPLRYLYPEEDVQGLRKIIRASFVRLTKLEEFCSVQDEMYCDTTEHGAEPPVWSLWPRLKHLALYNQSVEGLGFLQALQRCPNLTHLVLTRPDGLTEAIDQGMEGHKWWSFLKRVVIINTARGHEIELKTREPDWSTSFLGHMVRLQHSPQSVSNILPHDTNPFLEYITVNLPPGREVDDIDLCQEFVQQHAVQGTLWSYPGARYSLDH</sequence>
<organism evidence="1 2">
    <name type="scientific">Aspergillus nomiae NRRL (strain ATCC 15546 / NRRL 13137 / CBS 260.88 / M93)</name>
    <dbReference type="NCBI Taxonomy" id="1509407"/>
    <lineage>
        <taxon>Eukaryota</taxon>
        <taxon>Fungi</taxon>
        <taxon>Dikarya</taxon>
        <taxon>Ascomycota</taxon>
        <taxon>Pezizomycotina</taxon>
        <taxon>Eurotiomycetes</taxon>
        <taxon>Eurotiomycetidae</taxon>
        <taxon>Eurotiales</taxon>
        <taxon>Aspergillaceae</taxon>
        <taxon>Aspergillus</taxon>
        <taxon>Aspergillus subgen. Circumdati</taxon>
    </lineage>
</organism>
<evidence type="ECO:0000313" key="1">
    <source>
        <dbReference type="EMBL" id="KNG83620.1"/>
    </source>
</evidence>
<evidence type="ECO:0000313" key="2">
    <source>
        <dbReference type="Proteomes" id="UP000037505"/>
    </source>
</evidence>